<dbReference type="AlphaFoldDB" id="A0A419SKG6"/>
<proteinExistence type="predicted"/>
<dbReference type="EMBL" id="MCHY01000008">
    <property type="protein sequence ID" value="RKD24487.1"/>
    <property type="molecule type" value="Genomic_DNA"/>
</dbReference>
<protein>
    <submittedName>
        <fullName evidence="1">Uncharacterized protein</fullName>
    </submittedName>
</protein>
<reference evidence="1 2" key="1">
    <citation type="submission" date="2016-08" db="EMBL/GenBank/DDBJ databases">
        <title>Novel Firmicute Genomes.</title>
        <authorList>
            <person name="Poppleton D.I."/>
            <person name="Gribaldo S."/>
        </authorList>
    </citation>
    <scope>NUCLEOTIDE SEQUENCE [LARGE SCALE GENOMIC DNA]</scope>
    <source>
        <strain evidence="1 2">RAOx-1</strain>
    </source>
</reference>
<sequence>MTIIIDRVYRSNINNIHIDFRVVGNGLNLNSTTILTLDEYAANLNGIESYVYNKVFSGATIKDDLD</sequence>
<evidence type="ECO:0000313" key="1">
    <source>
        <dbReference type="EMBL" id="RKD24487.1"/>
    </source>
</evidence>
<accession>A0A419SKG6</accession>
<gene>
    <name evidence="1" type="ORF">BEP19_08870</name>
</gene>
<evidence type="ECO:0000313" key="2">
    <source>
        <dbReference type="Proteomes" id="UP000284219"/>
    </source>
</evidence>
<comment type="caution">
    <text evidence="1">The sequence shown here is derived from an EMBL/GenBank/DDBJ whole genome shotgun (WGS) entry which is preliminary data.</text>
</comment>
<keyword evidence="2" id="KW-1185">Reference proteome</keyword>
<dbReference type="Proteomes" id="UP000284219">
    <property type="component" value="Unassembled WGS sequence"/>
</dbReference>
<name>A0A419SKG6_9BACL</name>
<organism evidence="1 2">
    <name type="scientific">Ammoniphilus oxalaticus</name>
    <dbReference type="NCBI Taxonomy" id="66863"/>
    <lineage>
        <taxon>Bacteria</taxon>
        <taxon>Bacillati</taxon>
        <taxon>Bacillota</taxon>
        <taxon>Bacilli</taxon>
        <taxon>Bacillales</taxon>
        <taxon>Paenibacillaceae</taxon>
        <taxon>Aneurinibacillus group</taxon>
        <taxon>Ammoniphilus</taxon>
    </lineage>
</organism>